<dbReference type="RefSeq" id="WP_404676499.1">
    <property type="nucleotide sequence ID" value="NZ_JBJDOT010000050.1"/>
</dbReference>
<keyword evidence="1" id="KW-0175">Coiled coil</keyword>
<sequence>MKLREGKLSNKSLHARMKQEIAESTAIIKAEYKPLIDENKKPNGTYYFSLDQMYSLIDTVLNGYTTKEAYRKVREEYSLSQCQVEKAYKSKSIFFKDALESQVTHPKLVLLEKHKLLSKWWIKAYHEESVSTGLARISRNIQVALKLEEVEHLKKQNKDLTQTIKSLEAKLKIKSKNWFHDTALPMSNEGYSIADIRDKTGQSQSTIRQRLHRYKKSQSVTCHTTKK</sequence>
<evidence type="ECO:0000313" key="3">
    <source>
        <dbReference type="Proteomes" id="UP001620262"/>
    </source>
</evidence>
<reference evidence="2 3" key="1">
    <citation type="submission" date="2024-11" db="EMBL/GenBank/DDBJ databases">
        <title>The Natural Products Discovery Center: Release of the First 8490 Sequenced Strains for Exploring Actinobacteria Biosynthetic Diversity.</title>
        <authorList>
            <person name="Kalkreuter E."/>
            <person name="Kautsar S.A."/>
            <person name="Yang D."/>
            <person name="Bader C.D."/>
            <person name="Teijaro C.N."/>
            <person name="Fluegel L."/>
            <person name="Davis C.M."/>
            <person name="Simpson J.R."/>
            <person name="Lauterbach L."/>
            <person name="Steele A.D."/>
            <person name="Gui C."/>
            <person name="Meng S."/>
            <person name="Li G."/>
            <person name="Viehrig K."/>
            <person name="Ye F."/>
            <person name="Su P."/>
            <person name="Kiefer A.F."/>
            <person name="Nichols A."/>
            <person name="Cepeda A.J."/>
            <person name="Yan W."/>
            <person name="Fan B."/>
            <person name="Jiang Y."/>
            <person name="Adhikari A."/>
            <person name="Zheng C.-J."/>
            <person name="Schuster L."/>
            <person name="Cowan T.M."/>
            <person name="Smanski M.J."/>
            <person name="Chevrette M.G."/>
            <person name="De Carvalho L.P.S."/>
            <person name="Shen B."/>
        </authorList>
    </citation>
    <scope>NUCLEOTIDE SEQUENCE [LARGE SCALE GENOMIC DNA]</scope>
    <source>
        <strain evidence="2 3">NPDC078403</strain>
    </source>
</reference>
<comment type="caution">
    <text evidence="2">The sequence shown here is derived from an EMBL/GenBank/DDBJ whole genome shotgun (WGS) entry which is preliminary data.</text>
</comment>
<dbReference type="Proteomes" id="UP001620262">
    <property type="component" value="Unassembled WGS sequence"/>
</dbReference>
<name>A0ABW8L3A1_9GAMM</name>
<proteinExistence type="predicted"/>
<protein>
    <submittedName>
        <fullName evidence="2">Uncharacterized protein</fullName>
    </submittedName>
</protein>
<evidence type="ECO:0000256" key="1">
    <source>
        <dbReference type="SAM" id="Coils"/>
    </source>
</evidence>
<keyword evidence="3" id="KW-1185">Reference proteome</keyword>
<evidence type="ECO:0000313" key="2">
    <source>
        <dbReference type="EMBL" id="MFK3866519.1"/>
    </source>
</evidence>
<dbReference type="EMBL" id="JBJDOT010000050">
    <property type="protein sequence ID" value="MFK3866519.1"/>
    <property type="molecule type" value="Genomic_DNA"/>
</dbReference>
<feature type="coiled-coil region" evidence="1">
    <location>
        <begin position="143"/>
        <end position="177"/>
    </location>
</feature>
<organism evidence="2 3">
    <name type="scientific">Pseudoalteromonas rhizosphaerae</name>
    <dbReference type="NCBI Taxonomy" id="2518973"/>
    <lineage>
        <taxon>Bacteria</taxon>
        <taxon>Pseudomonadati</taxon>
        <taxon>Pseudomonadota</taxon>
        <taxon>Gammaproteobacteria</taxon>
        <taxon>Alteromonadales</taxon>
        <taxon>Pseudoalteromonadaceae</taxon>
        <taxon>Pseudoalteromonas</taxon>
    </lineage>
</organism>
<accession>A0ABW8L3A1</accession>
<gene>
    <name evidence="2" type="ORF">ACI2JU_21990</name>
</gene>